<dbReference type="PRINTS" id="PR00724">
    <property type="entry name" value="CRBOXYPTASEC"/>
</dbReference>
<feature type="region of interest" description="Disordered" evidence="7">
    <location>
        <begin position="530"/>
        <end position="584"/>
    </location>
</feature>
<feature type="region of interest" description="Disordered" evidence="7">
    <location>
        <begin position="161"/>
        <end position="189"/>
    </location>
</feature>
<feature type="compositionally biased region" description="Low complexity" evidence="7">
    <location>
        <begin position="723"/>
        <end position="743"/>
    </location>
</feature>
<accession>A0A2U3EP68</accession>
<feature type="compositionally biased region" description="Basic and acidic residues" evidence="7">
    <location>
        <begin position="589"/>
        <end position="598"/>
    </location>
</feature>
<evidence type="ECO:0000256" key="1">
    <source>
        <dbReference type="ARBA" id="ARBA00009431"/>
    </source>
</evidence>
<feature type="region of interest" description="Disordered" evidence="7">
    <location>
        <begin position="39"/>
        <end position="78"/>
    </location>
</feature>
<sequence length="1503" mass="168277">MEGLTGIETGSLIKRGRDVTEAPGLTQIALLHDRECSAAPKSQREAFATPVEAEPRKPWKRPTPSAISMVPRRGDREQDPASCRRMAFWVPQRDINSPSCIRIGCFAQEQLAIVVPGGLGIAPTGITGLWARRWMGLHLLQEQNRRRNVMRPIEHDVLPDVASPAPKRSCKQWRERRTPSLPNPPSEPEGVHALEKWAIVEVPGLRSVALEPGWLLLERGSKERLVYPPARAASATWSGFWIWVNRQRVAGRFLHARSRSFVRAAAGSARALAADTIGRHRNGIAGSLKAQGLILVSWDALLGAGRVAGTCTALYEAMAAILGHRRPHHQASSSNPTKAKHQPPFSLQALGLMRCDDSRSQQSATIRSRIRVAVTVLAARSNPGSPTDDLSPGAALSGSRLPNRPSICHPNLEPPTNQGGASPTVRRHRPPRGPPWLPPPAAACPRLLLAPLLPSTRFLSHAKGFASTGIGKEKASLCPIGTSRLPPALGATPASSPPLNENTAMAGERWDRDRFMYERDRVEDDRYYMRGGRSRDHSDERHDRPRYHDDDLVRDRRYYDDEPRFDPRRERAPSGPDYDRRVVMEKERDREYYRDSSPRRPAFLRRQSSLDTFDRRPLRRIYEPREEYPAPARREDIYREDYRAPPYTPIPLPKTRGLPPPRQYRDRGFYDDINVVDPDRYGDDEYRPYPERVRERELVRERERRDRSRESRSTRTRTHRASSRSSSTTSRSSSSAGGTTVRSEYPKKGKTKIPSRLVSKRALIDLGYPYVEEGNTIIVQKALGQDNIDELLKLTELEVAAARSSAGAIEERKEEFVIPPPVAVPPPPPPPKVVIPPPPPAPVVVDAAPAVEIVDRTKTVIRESSPARTVTTSTSYDSYPHHHHHHHHHDELVVGPVVERSRSRSRSGRDIRAEIRALEMELAHRPRGDLGEREIIRTERLPDGQLVVYEEKVEREIAGPKPPRIEKDKKDIWLVGPAADLASRRSTASTCPRNVEYSDLKGPLGKYRKEGIDANAGGLSSVKGVEVAIYLGHHAISVERAESDPALEIRDSKSPSPFKAGQHTSKRQNDTLCNTNGGRQWTGTVDVTDHRRLFYWFFESRGNPKKDPIVLWINGGPGESSMYGALTEMGACTLVPGTNTTEPNPWSWNNNASVLFLEQPAGAGLSQVSDEDHLSTGDEDAAEDFQTFLNIFFTKLFPQRAHLPIHFAAESYGGHYAPTYVKHILDARRYGSKNAFKGNITSMIIVNGLVDLPATALGAYELLCESDRGKGILNATACDAMREIFPECWRQRQACLATDDPILCYGAATYCQKWQPFYDASGRDLYDIRHICSDSACADPVQGNITAYFRQPSVLSALGLPEDFVFLDANWVLGGKYWSAGYSEGYSYYRSMLSDIASVLDARQTQENAPIRLLVLNGNDDFICNTPGNKMAYDEVRWSGQAEYRAARWAALPEHFKGTGEWKGTRDRKLVFVGIDEAGHEVPRFQREASYRILMSWMSGWHE</sequence>
<dbReference type="Gene3D" id="1.10.287.410">
    <property type="match status" value="1"/>
</dbReference>
<evidence type="ECO:0000256" key="2">
    <source>
        <dbReference type="ARBA" id="ARBA00012446"/>
    </source>
</evidence>
<dbReference type="Gene3D" id="3.40.50.1820">
    <property type="entry name" value="alpha/beta hydrolase"/>
    <property type="match status" value="1"/>
</dbReference>
<dbReference type="PANTHER" id="PTHR11802">
    <property type="entry name" value="SERINE PROTEASE FAMILY S10 SERINE CARBOXYPEPTIDASE"/>
    <property type="match status" value="1"/>
</dbReference>
<gene>
    <name evidence="10" type="ORF">PCL_03479</name>
    <name evidence="9" type="ORF">Purlil1_5002</name>
</gene>
<comment type="similarity">
    <text evidence="1">Belongs to the peptidase S10 family.</text>
</comment>
<dbReference type="InterPro" id="IPR029058">
    <property type="entry name" value="AB_hydrolase_fold"/>
</dbReference>
<feature type="compositionally biased region" description="Basic and acidic residues" evidence="7">
    <location>
        <begin position="677"/>
        <end position="713"/>
    </location>
</feature>
<evidence type="ECO:0000313" key="12">
    <source>
        <dbReference type="Proteomes" id="UP001287286"/>
    </source>
</evidence>
<feature type="compositionally biased region" description="Polar residues" evidence="7">
    <location>
        <begin position="866"/>
        <end position="877"/>
    </location>
</feature>
<evidence type="ECO:0000256" key="6">
    <source>
        <dbReference type="ARBA" id="ARBA00023180"/>
    </source>
</evidence>
<evidence type="ECO:0000256" key="5">
    <source>
        <dbReference type="ARBA" id="ARBA00022801"/>
    </source>
</evidence>
<reference evidence="10 11" key="2">
    <citation type="journal article" date="2016" name="Front. Microbiol.">
        <title>Genome and transcriptome sequences reveal the specific parasitism of the nematophagous Purpureocillium lilacinum 36-1.</title>
        <authorList>
            <person name="Xie J."/>
            <person name="Li S."/>
            <person name="Mo C."/>
            <person name="Xiao X."/>
            <person name="Peng D."/>
            <person name="Wang G."/>
            <person name="Xiao Y."/>
        </authorList>
    </citation>
    <scope>NUCLEOTIDE SEQUENCE [LARGE SCALE GENOMIC DNA]</scope>
    <source>
        <strain evidence="10 11">36-1</strain>
    </source>
</reference>
<keyword evidence="3" id="KW-0121">Carboxypeptidase</keyword>
<keyword evidence="6" id="KW-0325">Glycoprotein</keyword>
<dbReference type="GO" id="GO:0004185">
    <property type="term" value="F:serine-type carboxypeptidase activity"/>
    <property type="evidence" value="ECO:0007669"/>
    <property type="project" value="UniProtKB-EC"/>
</dbReference>
<protein>
    <recommendedName>
        <fullName evidence="2">carboxypeptidase C</fullName>
        <ecNumber evidence="2">3.4.16.5</ecNumber>
    </recommendedName>
</protein>
<feature type="region of interest" description="Disordered" evidence="7">
    <location>
        <begin position="1049"/>
        <end position="1080"/>
    </location>
</feature>
<keyword evidence="4" id="KW-0645">Protease</keyword>
<name>A0A2U3EP68_PURLI</name>
<feature type="compositionally biased region" description="Pro residues" evidence="7">
    <location>
        <begin position="646"/>
        <end position="662"/>
    </location>
</feature>
<feature type="region of interest" description="Disordered" evidence="7">
    <location>
        <begin position="632"/>
        <end position="753"/>
    </location>
</feature>
<comment type="caution">
    <text evidence="10">The sequence shown here is derived from an EMBL/GenBank/DDBJ whole genome shotgun (WGS) entry which is preliminary data.</text>
</comment>
<feature type="region of interest" description="Disordered" evidence="7">
    <location>
        <begin position="381"/>
        <end position="433"/>
    </location>
</feature>
<dbReference type="InterPro" id="IPR058348">
    <property type="entry name" value="DUF8035"/>
</dbReference>
<dbReference type="GO" id="GO:0006508">
    <property type="term" value="P:proteolysis"/>
    <property type="evidence" value="ECO:0007669"/>
    <property type="project" value="UniProtKB-KW"/>
</dbReference>
<feature type="region of interest" description="Disordered" evidence="7">
    <location>
        <begin position="589"/>
        <end position="608"/>
    </location>
</feature>
<feature type="region of interest" description="Disordered" evidence="7">
    <location>
        <begin position="863"/>
        <end position="891"/>
    </location>
</feature>
<evidence type="ECO:0000256" key="4">
    <source>
        <dbReference type="ARBA" id="ARBA00022670"/>
    </source>
</evidence>
<dbReference type="Proteomes" id="UP001287286">
    <property type="component" value="Unassembled WGS sequence"/>
</dbReference>
<reference evidence="10" key="1">
    <citation type="submission" date="2015-05" db="EMBL/GenBank/DDBJ databases">
        <authorList>
            <person name="Wang D.B."/>
            <person name="Wang M."/>
        </authorList>
    </citation>
    <scope>NUCLEOTIDE SEQUENCE</scope>
    <source>
        <strain evidence="10">36-1</strain>
    </source>
</reference>
<dbReference type="EMBL" id="JAWRVI010000014">
    <property type="protein sequence ID" value="KAK4090866.1"/>
    <property type="molecule type" value="Genomic_DNA"/>
</dbReference>
<evidence type="ECO:0000313" key="10">
    <source>
        <dbReference type="EMBL" id="PWI76285.1"/>
    </source>
</evidence>
<dbReference type="EMBL" id="LCWV01000001">
    <property type="protein sequence ID" value="PWI76285.1"/>
    <property type="molecule type" value="Genomic_DNA"/>
</dbReference>
<feature type="region of interest" description="Disordered" evidence="7">
    <location>
        <begin position="488"/>
        <end position="507"/>
    </location>
</feature>
<feature type="compositionally biased region" description="Polar residues" evidence="7">
    <location>
        <begin position="493"/>
        <end position="503"/>
    </location>
</feature>
<reference evidence="9 12" key="4">
    <citation type="journal article" date="2024" name="Microbiol. Resour. Announc.">
        <title>Genome annotations for the ascomycete fungi Trichoderma harzianum, Trichoderma aggressivum, and Purpureocillium lilacinum.</title>
        <authorList>
            <person name="Beijen E.P.W."/>
            <person name="Ohm R.A."/>
        </authorList>
    </citation>
    <scope>NUCLEOTIDE SEQUENCE [LARGE SCALE GENOMIC DNA]</scope>
    <source>
        <strain evidence="9 12">CBS 150709</strain>
    </source>
</reference>
<dbReference type="Pfam" id="PF00450">
    <property type="entry name" value="Peptidase_S10"/>
    <property type="match status" value="1"/>
</dbReference>
<evidence type="ECO:0000313" key="9">
    <source>
        <dbReference type="EMBL" id="KAK4090866.1"/>
    </source>
</evidence>
<reference evidence="9" key="3">
    <citation type="submission" date="2023-11" db="EMBL/GenBank/DDBJ databases">
        <authorList>
            <person name="Beijen E."/>
            <person name="Ohm R.A."/>
        </authorList>
    </citation>
    <scope>NUCLEOTIDE SEQUENCE</scope>
    <source>
        <strain evidence="9">CBS 150709</strain>
    </source>
</reference>
<keyword evidence="12" id="KW-1185">Reference proteome</keyword>
<dbReference type="InterPro" id="IPR001563">
    <property type="entry name" value="Peptidase_S10"/>
</dbReference>
<evidence type="ECO:0000256" key="7">
    <source>
        <dbReference type="SAM" id="MobiDB-lite"/>
    </source>
</evidence>
<dbReference type="EC" id="3.4.16.5" evidence="2"/>
<dbReference type="GO" id="GO:0000324">
    <property type="term" value="C:fungal-type vacuole"/>
    <property type="evidence" value="ECO:0007669"/>
    <property type="project" value="TreeGrafter"/>
</dbReference>
<proteinExistence type="inferred from homology"/>
<dbReference type="Proteomes" id="UP000245956">
    <property type="component" value="Unassembled WGS sequence"/>
</dbReference>
<dbReference type="Pfam" id="PF26118">
    <property type="entry name" value="DUF8035"/>
    <property type="match status" value="1"/>
</dbReference>
<dbReference type="SUPFAM" id="SSF53474">
    <property type="entry name" value="alpha/beta-Hydrolases"/>
    <property type="match status" value="1"/>
</dbReference>
<evidence type="ECO:0000259" key="8">
    <source>
        <dbReference type="Pfam" id="PF26118"/>
    </source>
</evidence>
<evidence type="ECO:0000256" key="3">
    <source>
        <dbReference type="ARBA" id="ARBA00022645"/>
    </source>
</evidence>
<keyword evidence="5" id="KW-0378">Hydrolase</keyword>
<evidence type="ECO:0000313" key="11">
    <source>
        <dbReference type="Proteomes" id="UP000245956"/>
    </source>
</evidence>
<dbReference type="PANTHER" id="PTHR11802:SF113">
    <property type="entry name" value="SERINE CARBOXYPEPTIDASE CTSA-4.1"/>
    <property type="match status" value="1"/>
</dbReference>
<feature type="compositionally biased region" description="Basic and acidic residues" evidence="7">
    <location>
        <begin position="632"/>
        <end position="643"/>
    </location>
</feature>
<feature type="domain" description="DUF8035" evidence="8">
    <location>
        <begin position="747"/>
        <end position="796"/>
    </location>
</feature>
<feature type="compositionally biased region" description="Polar residues" evidence="7">
    <location>
        <begin position="1070"/>
        <end position="1080"/>
    </location>
</feature>
<organism evidence="10 11">
    <name type="scientific">Purpureocillium lilacinum</name>
    <name type="common">Paecilomyces lilacinus</name>
    <dbReference type="NCBI Taxonomy" id="33203"/>
    <lineage>
        <taxon>Eukaryota</taxon>
        <taxon>Fungi</taxon>
        <taxon>Dikarya</taxon>
        <taxon>Ascomycota</taxon>
        <taxon>Pezizomycotina</taxon>
        <taxon>Sordariomycetes</taxon>
        <taxon>Hypocreomycetidae</taxon>
        <taxon>Hypocreales</taxon>
        <taxon>Ophiocordycipitaceae</taxon>
        <taxon>Purpureocillium</taxon>
    </lineage>
</organism>